<feature type="transmembrane region" description="Helical" evidence="2">
    <location>
        <begin position="54"/>
        <end position="75"/>
    </location>
</feature>
<evidence type="ECO:0000313" key="4">
    <source>
        <dbReference type="Proteomes" id="UP000199021"/>
    </source>
</evidence>
<dbReference type="EMBL" id="FOFB01000026">
    <property type="protein sequence ID" value="SER16492.1"/>
    <property type="molecule type" value="Genomic_DNA"/>
</dbReference>
<feature type="transmembrane region" description="Helical" evidence="2">
    <location>
        <begin position="30"/>
        <end position="48"/>
    </location>
</feature>
<feature type="transmembrane region" description="Helical" evidence="2">
    <location>
        <begin position="96"/>
        <end position="114"/>
    </location>
</feature>
<protein>
    <submittedName>
        <fullName evidence="3">Uncharacterized protein</fullName>
    </submittedName>
</protein>
<dbReference type="Proteomes" id="UP000199021">
    <property type="component" value="Unassembled WGS sequence"/>
</dbReference>
<reference evidence="4" key="1">
    <citation type="submission" date="2016-10" db="EMBL/GenBank/DDBJ databases">
        <authorList>
            <person name="Varghese N."/>
            <person name="Submissions S."/>
        </authorList>
    </citation>
    <scope>NUCLEOTIDE SEQUENCE [LARGE SCALE GENOMIC DNA]</scope>
    <source>
        <strain evidence="4">DSM 24740</strain>
    </source>
</reference>
<keyword evidence="2" id="KW-1133">Transmembrane helix</keyword>
<feature type="region of interest" description="Disordered" evidence="1">
    <location>
        <begin position="232"/>
        <end position="267"/>
    </location>
</feature>
<name>A0A1H9LYJ3_9BACT</name>
<dbReference type="OrthoDB" id="1497704at2"/>
<keyword evidence="2" id="KW-0812">Transmembrane</keyword>
<dbReference type="STRING" id="478744.SAMN05444359_12639"/>
<keyword evidence="4" id="KW-1185">Reference proteome</keyword>
<dbReference type="RefSeq" id="WP_090171916.1">
    <property type="nucleotide sequence ID" value="NZ_FOFB01000026.1"/>
</dbReference>
<feature type="transmembrane region" description="Helical" evidence="2">
    <location>
        <begin position="126"/>
        <end position="147"/>
    </location>
</feature>
<evidence type="ECO:0000313" key="3">
    <source>
        <dbReference type="EMBL" id="SER16492.1"/>
    </source>
</evidence>
<proteinExistence type="predicted"/>
<sequence length="294" mass="32018">MGLFSNKFSISTAAISANGQWRSFSTLMRLLNGGLTFAFGFTYGAYMIPTGHPTASAILGGIAFALIYDVAAFGWDAAARRDGISPEQRLMSENMSGFSMWSSTAISAVQLALTTPLVDLSSMYDGIGMTALALSTILLASHFVTAFNYKNASPETMEARIDSELQSTLAAMYRQQRTELAMKVTERVAERMIDNIDQFAEAEAAREWKRITTNMGQAEMTMEARTQVQAKVKGNEGPPPAPPADDQDSNRPLTDEEKLAEVSKPFTDDAYIEFEELRGNAQAAQENNLNMAAG</sequence>
<evidence type="ECO:0000256" key="1">
    <source>
        <dbReference type="SAM" id="MobiDB-lite"/>
    </source>
</evidence>
<evidence type="ECO:0000256" key="2">
    <source>
        <dbReference type="SAM" id="Phobius"/>
    </source>
</evidence>
<gene>
    <name evidence="3" type="ORF">SAMN05444359_12639</name>
</gene>
<keyword evidence="2" id="KW-0472">Membrane</keyword>
<accession>A0A1H9LYJ3</accession>
<dbReference type="InParanoid" id="A0A1H9LYJ3"/>
<dbReference type="AlphaFoldDB" id="A0A1H9LYJ3"/>
<organism evidence="3 4">
    <name type="scientific">Neolewinella agarilytica</name>
    <dbReference type="NCBI Taxonomy" id="478744"/>
    <lineage>
        <taxon>Bacteria</taxon>
        <taxon>Pseudomonadati</taxon>
        <taxon>Bacteroidota</taxon>
        <taxon>Saprospiria</taxon>
        <taxon>Saprospirales</taxon>
        <taxon>Lewinellaceae</taxon>
        <taxon>Neolewinella</taxon>
    </lineage>
</organism>